<protein>
    <submittedName>
        <fullName evidence="3">Uncharacterized protein</fullName>
    </submittedName>
</protein>
<dbReference type="GeneID" id="97488288"/>
<organism evidence="3 4">
    <name type="scientific">Kitasatospora aureofaciens</name>
    <name type="common">Streptomyces aureofaciens</name>
    <dbReference type="NCBI Taxonomy" id="1894"/>
    <lineage>
        <taxon>Bacteria</taxon>
        <taxon>Bacillati</taxon>
        <taxon>Actinomycetota</taxon>
        <taxon>Actinomycetes</taxon>
        <taxon>Kitasatosporales</taxon>
        <taxon>Streptomycetaceae</taxon>
        <taxon>Kitasatospora</taxon>
    </lineage>
</organism>
<keyword evidence="1" id="KW-1133">Transmembrane helix</keyword>
<evidence type="ECO:0000256" key="1">
    <source>
        <dbReference type="SAM" id="Phobius"/>
    </source>
</evidence>
<dbReference type="KEGG" id="kau:B6264_25485"/>
<reference evidence="3 4" key="2">
    <citation type="submission" date="2014-07" db="EMBL/GenBank/DDBJ databases">
        <authorList>
            <person name="Zhang J.E."/>
            <person name="Yang H."/>
            <person name="Guo J."/>
            <person name="Deng Z."/>
            <person name="Luo H."/>
            <person name="Luo M."/>
            <person name="Zhao B."/>
        </authorList>
    </citation>
    <scope>NUCLEOTIDE SEQUENCE [LARGE SCALE GENOMIC DNA]</scope>
    <source>
        <strain evidence="3">ATCC 10762</strain>
        <strain evidence="4">ATCC 10762 / DSM 40127 / CCM 3239 / JCM 4008 / LMG 5968 / NBRC 12843 / NCIMB 8234 / A-377</strain>
    </source>
</reference>
<accession>A0A8H9HVQ1</accession>
<evidence type="ECO:0000313" key="5">
    <source>
        <dbReference type="Proteomes" id="UP000610124"/>
    </source>
</evidence>
<reference evidence="3" key="4">
    <citation type="submission" date="2016-08" db="EMBL/GenBank/DDBJ databases">
        <title>Sequencing, Assembly and Comparative Genomics of S. aureofaciens ATCC 10762.</title>
        <authorList>
            <person name="Gradnigo J.S."/>
            <person name="Johnson N."/>
            <person name="Somerville G.A."/>
        </authorList>
    </citation>
    <scope>NUCLEOTIDE SEQUENCE [LARGE SCALE GENOMIC DNA]</scope>
    <source>
        <strain evidence="3">ATCC 10762</strain>
    </source>
</reference>
<dbReference type="OrthoDB" id="4112092at2"/>
<dbReference type="RefSeq" id="WP_030557763.1">
    <property type="nucleotide sequence ID" value="NZ_BMUB01000014.1"/>
</dbReference>
<keyword evidence="1" id="KW-0472">Membrane</keyword>
<dbReference type="Proteomes" id="UP000610124">
    <property type="component" value="Unassembled WGS sequence"/>
</dbReference>
<reference evidence="4" key="3">
    <citation type="submission" date="2016-08" db="EMBL/GenBank/DDBJ databases">
        <title>Sequencing, assembly and comparative genomics of S. aureofaciens ATCC 10762.</title>
        <authorList>
            <person name="Gradnigo J.S."/>
            <person name="Johnson N."/>
            <person name="Somerville G.A."/>
        </authorList>
    </citation>
    <scope>NUCLEOTIDE SEQUENCE [LARGE SCALE GENOMIC DNA]</scope>
    <source>
        <strain evidence="4">ATCC 10762 / DSM 40127 / CCM 3239 / JCM 4008 / LMG 5968 / NBRC 12843 / NCIMB 8234 / A-377</strain>
    </source>
</reference>
<name>A0A1E7N2C7_KITAU</name>
<reference evidence="2 5" key="1">
    <citation type="journal article" date="2014" name="Int. J. Syst. Evol. Microbiol.">
        <title>Complete genome sequence of Corynebacterium casei LMG S-19264T (=DSM 44701T), isolated from a smear-ripened cheese.</title>
        <authorList>
            <consortium name="US DOE Joint Genome Institute (JGI-PGF)"/>
            <person name="Walter F."/>
            <person name="Albersmeier A."/>
            <person name="Kalinowski J."/>
            <person name="Ruckert C."/>
        </authorList>
    </citation>
    <scope>NUCLEOTIDE SEQUENCE [LARGE SCALE GENOMIC DNA]</scope>
    <source>
        <strain evidence="2 5">JCM 4434</strain>
    </source>
</reference>
<dbReference type="EMBL" id="BMUB01000014">
    <property type="protein sequence ID" value="GGU92879.1"/>
    <property type="molecule type" value="Genomic_DNA"/>
</dbReference>
<dbReference type="AlphaFoldDB" id="A0A1E7N2C7"/>
<proteinExistence type="predicted"/>
<gene>
    <name evidence="2" type="ORF">GCM10010502_53040</name>
    <name evidence="3" type="ORF">HS99_0010240</name>
</gene>
<reference evidence="2" key="5">
    <citation type="submission" date="2020-09" db="EMBL/GenBank/DDBJ databases">
        <authorList>
            <person name="Sun Q."/>
            <person name="Ohkuma M."/>
        </authorList>
    </citation>
    <scope>NUCLEOTIDE SEQUENCE</scope>
    <source>
        <strain evidence="2">JCM 4434</strain>
    </source>
</reference>
<keyword evidence="4" id="KW-1185">Reference proteome</keyword>
<sequence>MSGASTGLRPGRRRFRARAGIAAAAVLVAVGVTLLVRQPWQPVTHLPAQACWGVLDADDLRPLAGGGNGTLTAATTTPTLQPGQSAGGAGYHCELAWHGGSAPTYLGNGPTIALHTESQLTQARALDASRGAVRPLSFGSGNTAWQAAEGYSLDLAIPCGFRDPYTGQSATGYARISIDAAGNPSFPPAPPPAEVRQADARIVLKLAKAFAQQYPCTGVTLPTDPPPVPAITGS</sequence>
<dbReference type="Proteomes" id="UP000037395">
    <property type="component" value="Unassembled WGS sequence"/>
</dbReference>
<accession>A0A1E7N2C7</accession>
<feature type="transmembrane region" description="Helical" evidence="1">
    <location>
        <begin position="21"/>
        <end position="40"/>
    </location>
</feature>
<evidence type="ECO:0000313" key="3">
    <source>
        <dbReference type="EMBL" id="OEV34837.1"/>
    </source>
</evidence>
<comment type="caution">
    <text evidence="3">The sequence shown here is derived from an EMBL/GenBank/DDBJ whole genome shotgun (WGS) entry which is preliminary data.</text>
</comment>
<evidence type="ECO:0000313" key="4">
    <source>
        <dbReference type="Proteomes" id="UP000037395"/>
    </source>
</evidence>
<keyword evidence="1" id="KW-0812">Transmembrane</keyword>
<evidence type="ECO:0000313" key="2">
    <source>
        <dbReference type="EMBL" id="GGU92879.1"/>
    </source>
</evidence>
<dbReference type="EMBL" id="JPRF03000043">
    <property type="protein sequence ID" value="OEV34837.1"/>
    <property type="molecule type" value="Genomic_DNA"/>
</dbReference>